<dbReference type="AlphaFoldDB" id="A0AA96VJX2"/>
<name>A0AA96VJX2_9STRE</name>
<evidence type="ECO:0000313" key="1">
    <source>
        <dbReference type="EMBL" id="WNY49764.1"/>
    </source>
</evidence>
<dbReference type="InterPro" id="IPR050793">
    <property type="entry name" value="CMP-NeuNAc_synthase"/>
</dbReference>
<sequence length="244" mass="28185">MRVAIIPMRSGSKGVPHKNIRMIGGKPLACYTIDLALECQLFDEIVISTDSENYISLLTSYYRDKLLYVKRPIDLATDTSTMVETILHVFSERRYSLDTNFIAFQVTSPLRSVSFIRDFSNSWSDKYDACITVKPFDRNLSLVAPLLQNGLFHLPKLDNTKTNRQSQGMIYYPDGSMWMSTVGKFMKNQSFYTSTTFGYLSPEWSRYDVDTELDLFIVEQLMRRANESNRDRYSTNEQESNEIG</sequence>
<reference evidence="1 2" key="1">
    <citation type="submission" date="2023-02" db="EMBL/GenBank/DDBJ databases">
        <title>Streptococcus sp. Genome Sequencing and Assembly.</title>
        <authorList>
            <person name="Shore S.M."/>
            <person name="Nicholson T.L."/>
        </authorList>
    </citation>
    <scope>NUCLEOTIDE SEQUENCE [LARGE SCALE GENOMIC DNA]</scope>
    <source>
        <strain evidence="1 2">29892</strain>
    </source>
</reference>
<dbReference type="CDD" id="cd02513">
    <property type="entry name" value="CMP-NeuAc_Synthase"/>
    <property type="match status" value="1"/>
</dbReference>
<protein>
    <submittedName>
        <fullName evidence="1">Acylneuraminate cytidylyltransferase family protein</fullName>
    </submittedName>
</protein>
<dbReference type="Proteomes" id="UP001301526">
    <property type="component" value="Chromosome"/>
</dbReference>
<proteinExistence type="predicted"/>
<dbReference type="Pfam" id="PF02348">
    <property type="entry name" value="CTP_transf_3"/>
    <property type="match status" value="1"/>
</dbReference>
<dbReference type="RefSeq" id="WP_316716449.1">
    <property type="nucleotide sequence ID" value="NZ_CP118734.1"/>
</dbReference>
<dbReference type="SUPFAM" id="SSF53448">
    <property type="entry name" value="Nucleotide-diphospho-sugar transferases"/>
    <property type="match status" value="1"/>
</dbReference>
<dbReference type="InterPro" id="IPR003329">
    <property type="entry name" value="Cytidylyl_trans"/>
</dbReference>
<accession>A0AA96VJX2</accession>
<keyword evidence="1" id="KW-0808">Transferase</keyword>
<gene>
    <name evidence="1" type="ORF">PW220_03750</name>
</gene>
<dbReference type="PANTHER" id="PTHR21485:SF6">
    <property type="entry name" value="N-ACYLNEURAMINATE CYTIDYLYLTRANSFERASE-RELATED"/>
    <property type="match status" value="1"/>
</dbReference>
<evidence type="ECO:0000313" key="2">
    <source>
        <dbReference type="Proteomes" id="UP001301526"/>
    </source>
</evidence>
<dbReference type="InterPro" id="IPR029044">
    <property type="entry name" value="Nucleotide-diphossugar_trans"/>
</dbReference>
<keyword evidence="1" id="KW-0548">Nucleotidyltransferase</keyword>
<keyword evidence="2" id="KW-1185">Reference proteome</keyword>
<organism evidence="1 2">
    <name type="scientific">Streptococcus iners subsp. hyiners</name>
    <dbReference type="NCBI Taxonomy" id="3028083"/>
    <lineage>
        <taxon>Bacteria</taxon>
        <taxon>Bacillati</taxon>
        <taxon>Bacillota</taxon>
        <taxon>Bacilli</taxon>
        <taxon>Lactobacillales</taxon>
        <taxon>Streptococcaceae</taxon>
        <taxon>Streptococcus</taxon>
        <taxon>Streptococcus iners</taxon>
    </lineage>
</organism>
<dbReference type="GO" id="GO:0008781">
    <property type="term" value="F:N-acylneuraminate cytidylyltransferase activity"/>
    <property type="evidence" value="ECO:0007669"/>
    <property type="project" value="TreeGrafter"/>
</dbReference>
<dbReference type="EMBL" id="CP118734">
    <property type="protein sequence ID" value="WNY49764.1"/>
    <property type="molecule type" value="Genomic_DNA"/>
</dbReference>
<dbReference type="Gene3D" id="3.90.550.10">
    <property type="entry name" value="Spore Coat Polysaccharide Biosynthesis Protein SpsA, Chain A"/>
    <property type="match status" value="1"/>
</dbReference>
<dbReference type="PANTHER" id="PTHR21485">
    <property type="entry name" value="HAD SUPERFAMILY MEMBERS CMAS AND KDSC"/>
    <property type="match status" value="1"/>
</dbReference>